<keyword evidence="2" id="KW-0732">Signal</keyword>
<keyword evidence="4" id="KW-1185">Reference proteome</keyword>
<dbReference type="RefSeq" id="WP_195803844.1">
    <property type="nucleotide sequence ID" value="NZ_CP061379.1"/>
</dbReference>
<protein>
    <submittedName>
        <fullName evidence="3">Uncharacterized protein</fullName>
    </submittedName>
</protein>
<feature type="signal peptide" evidence="2">
    <location>
        <begin position="1"/>
        <end position="19"/>
    </location>
</feature>
<gene>
    <name evidence="3" type="ORF">IC761_14205</name>
</gene>
<evidence type="ECO:0000256" key="1">
    <source>
        <dbReference type="SAM" id="MobiDB-lite"/>
    </source>
</evidence>
<dbReference type="KEGG" id="bcou:IC761_14205"/>
<evidence type="ECO:0000313" key="3">
    <source>
        <dbReference type="EMBL" id="QPF94352.1"/>
    </source>
</evidence>
<organism evidence="3 4">
    <name type="scientific">Bradyrhizobium commune</name>
    <dbReference type="NCBI Taxonomy" id="83627"/>
    <lineage>
        <taxon>Bacteria</taxon>
        <taxon>Pseudomonadati</taxon>
        <taxon>Pseudomonadota</taxon>
        <taxon>Alphaproteobacteria</taxon>
        <taxon>Hyphomicrobiales</taxon>
        <taxon>Nitrobacteraceae</taxon>
        <taxon>Bradyrhizobium</taxon>
    </lineage>
</organism>
<dbReference type="EMBL" id="CP061379">
    <property type="protein sequence ID" value="QPF94352.1"/>
    <property type="molecule type" value="Genomic_DNA"/>
</dbReference>
<dbReference type="AlphaFoldDB" id="A0A7S9DAR1"/>
<dbReference type="Proteomes" id="UP000594621">
    <property type="component" value="Chromosome"/>
</dbReference>
<feature type="chain" id="PRO_5033064319" evidence="2">
    <location>
        <begin position="20"/>
        <end position="162"/>
    </location>
</feature>
<evidence type="ECO:0000313" key="4">
    <source>
        <dbReference type="Proteomes" id="UP000594621"/>
    </source>
</evidence>
<name>A0A7S9DAR1_9BRAD</name>
<sequence length="162" mass="17430">MRALALAAFLIGLPATAFAGGGFDIVVPGRPGVPIIINNIDASYTVVEGVWGLGKNIQVQPTIYGGRYVAERQPDDVGHYYPSMGLRPGYGRLEVEPPANRKLPKPAESYHQSWGASSAPLPPQMDVPVNPPPIIYAPEINGNPQHHRRMRPRAEAPAKPPG</sequence>
<evidence type="ECO:0000256" key="2">
    <source>
        <dbReference type="SAM" id="SignalP"/>
    </source>
</evidence>
<reference evidence="3 4" key="1">
    <citation type="submission" date="2020-09" db="EMBL/GenBank/DDBJ databases">
        <title>Complete genomes of bradyrhizobia occurring on native shrubby legumes in Australia.</title>
        <authorList>
            <person name="Lafay B."/>
        </authorList>
    </citation>
    <scope>NUCLEOTIDE SEQUENCE [LARGE SCALE GENOMIC DNA]</scope>
    <source>
        <strain evidence="3 4">BDV5040</strain>
    </source>
</reference>
<proteinExistence type="predicted"/>
<accession>A0A7S9DAR1</accession>
<feature type="compositionally biased region" description="Pro residues" evidence="1">
    <location>
        <begin position="120"/>
        <end position="135"/>
    </location>
</feature>
<feature type="region of interest" description="Disordered" evidence="1">
    <location>
        <begin position="92"/>
        <end position="162"/>
    </location>
</feature>